<comment type="subcellular location">
    <subcellularLocation>
        <location evidence="1">Cell membrane</location>
        <topology evidence="1">Multi-pass membrane protein</topology>
    </subcellularLocation>
</comment>
<evidence type="ECO:0000256" key="2">
    <source>
        <dbReference type="ARBA" id="ARBA00022448"/>
    </source>
</evidence>
<dbReference type="OrthoDB" id="9807115at2"/>
<dbReference type="Pfam" id="PF02653">
    <property type="entry name" value="BPD_transp_2"/>
    <property type="match status" value="1"/>
</dbReference>
<comment type="similarity">
    <text evidence="8">Belongs to the binding-protein-dependent transport system permease family. LivHM subfamily.</text>
</comment>
<dbReference type="GO" id="GO:0005886">
    <property type="term" value="C:plasma membrane"/>
    <property type="evidence" value="ECO:0007669"/>
    <property type="project" value="UniProtKB-SubCell"/>
</dbReference>
<evidence type="ECO:0000256" key="7">
    <source>
        <dbReference type="ARBA" id="ARBA00023136"/>
    </source>
</evidence>
<dbReference type="CDD" id="cd06582">
    <property type="entry name" value="TM_PBP1_LivH_like"/>
    <property type="match status" value="1"/>
</dbReference>
<evidence type="ECO:0000256" key="4">
    <source>
        <dbReference type="ARBA" id="ARBA00022692"/>
    </source>
</evidence>
<reference evidence="10 11" key="1">
    <citation type="submission" date="2016-10" db="EMBL/GenBank/DDBJ databases">
        <authorList>
            <person name="de Groot N.N."/>
        </authorList>
    </citation>
    <scope>NUCLEOTIDE SEQUENCE [LARGE SCALE GENOMIC DNA]</scope>
    <source>
        <strain evidence="10 11">DSM 9990</strain>
    </source>
</reference>
<proteinExistence type="inferred from homology"/>
<dbReference type="PANTHER" id="PTHR11795:SF445">
    <property type="entry name" value="AMINO ACID ABC TRANSPORTER PERMEASE PROTEIN"/>
    <property type="match status" value="1"/>
</dbReference>
<dbReference type="STRING" id="39841.SAMN05660836_01929"/>
<feature type="transmembrane region" description="Helical" evidence="9">
    <location>
        <begin position="223"/>
        <end position="249"/>
    </location>
</feature>
<feature type="transmembrane region" description="Helical" evidence="9">
    <location>
        <begin position="12"/>
        <end position="35"/>
    </location>
</feature>
<evidence type="ECO:0000256" key="9">
    <source>
        <dbReference type="SAM" id="Phobius"/>
    </source>
</evidence>
<dbReference type="RefSeq" id="WP_093395350.1">
    <property type="nucleotide sequence ID" value="NZ_FOUU01000006.1"/>
</dbReference>
<evidence type="ECO:0000313" key="10">
    <source>
        <dbReference type="EMBL" id="SFM91145.1"/>
    </source>
</evidence>
<keyword evidence="4 9" id="KW-0812">Transmembrane</keyword>
<accession>A0A1I4UQG1</accession>
<dbReference type="PANTHER" id="PTHR11795">
    <property type="entry name" value="BRANCHED-CHAIN AMINO ACID TRANSPORT SYSTEM PERMEASE PROTEIN LIVH"/>
    <property type="match status" value="1"/>
</dbReference>
<dbReference type="GO" id="GO:0022857">
    <property type="term" value="F:transmembrane transporter activity"/>
    <property type="evidence" value="ECO:0007669"/>
    <property type="project" value="InterPro"/>
</dbReference>
<dbReference type="EMBL" id="FOUU01000006">
    <property type="protein sequence ID" value="SFM91145.1"/>
    <property type="molecule type" value="Genomic_DNA"/>
</dbReference>
<feature type="transmembrane region" description="Helical" evidence="9">
    <location>
        <begin position="261"/>
        <end position="279"/>
    </location>
</feature>
<dbReference type="AlphaFoldDB" id="A0A1I4UQG1"/>
<evidence type="ECO:0000256" key="1">
    <source>
        <dbReference type="ARBA" id="ARBA00004651"/>
    </source>
</evidence>
<keyword evidence="6 9" id="KW-1133">Transmembrane helix</keyword>
<evidence type="ECO:0000256" key="8">
    <source>
        <dbReference type="ARBA" id="ARBA00037998"/>
    </source>
</evidence>
<keyword evidence="5" id="KW-0029">Amino-acid transport</keyword>
<keyword evidence="2" id="KW-0813">Transport</keyword>
<dbReference type="Proteomes" id="UP000199611">
    <property type="component" value="Unassembled WGS sequence"/>
</dbReference>
<feature type="transmembrane region" description="Helical" evidence="9">
    <location>
        <begin position="95"/>
        <end position="119"/>
    </location>
</feature>
<keyword evidence="3" id="KW-1003">Cell membrane</keyword>
<dbReference type="GO" id="GO:0006865">
    <property type="term" value="P:amino acid transport"/>
    <property type="evidence" value="ECO:0007669"/>
    <property type="project" value="UniProtKB-KW"/>
</dbReference>
<evidence type="ECO:0000256" key="3">
    <source>
        <dbReference type="ARBA" id="ARBA00022475"/>
    </source>
</evidence>
<dbReference type="InterPro" id="IPR001851">
    <property type="entry name" value="ABC_transp_permease"/>
</dbReference>
<evidence type="ECO:0000256" key="5">
    <source>
        <dbReference type="ARBA" id="ARBA00022970"/>
    </source>
</evidence>
<feature type="transmembrane region" description="Helical" evidence="9">
    <location>
        <begin position="64"/>
        <end position="83"/>
    </location>
</feature>
<keyword evidence="11" id="KW-1185">Reference proteome</keyword>
<protein>
    <submittedName>
        <fullName evidence="10">Branched-chain amino acid transport system permease protein</fullName>
    </submittedName>
</protein>
<evidence type="ECO:0000313" key="11">
    <source>
        <dbReference type="Proteomes" id="UP000199611"/>
    </source>
</evidence>
<feature type="transmembrane region" description="Helical" evidence="9">
    <location>
        <begin position="139"/>
        <end position="158"/>
    </location>
</feature>
<sequence>MEILLQLLVQALSLGSFYTLLSLGFALIFGVTHVFNLAHGEFIIISGYCAYYLIRQMGLSLPQVLPATIFISVLLAFCLNGLVRQERKSEELQSLIVTFGLSLVIQHLLMGIFSADYRIIFHKPRLYTLPLLSVTVTSLQLYLIVLSVATVTALYLLFRKTFLGKALRATIQDRYTAQLAGISIRQMRWLALLLGGVAIGIAGPLFAHVFYLHPSGGMEPTVIAMIITIFAGTGRIRGLIVGGWILGFLETTTAFLWGPEWCELALACVLLILLIWKPHGVLTPIRISR</sequence>
<keyword evidence="7 9" id="KW-0472">Membrane</keyword>
<gene>
    <name evidence="10" type="ORF">SAMN05660836_01929</name>
</gene>
<evidence type="ECO:0000256" key="6">
    <source>
        <dbReference type="ARBA" id="ARBA00022989"/>
    </source>
</evidence>
<organism evidence="10 11">
    <name type="scientific">Thermodesulforhabdus norvegica</name>
    <dbReference type="NCBI Taxonomy" id="39841"/>
    <lineage>
        <taxon>Bacteria</taxon>
        <taxon>Pseudomonadati</taxon>
        <taxon>Thermodesulfobacteriota</taxon>
        <taxon>Syntrophobacteria</taxon>
        <taxon>Syntrophobacterales</taxon>
        <taxon>Thermodesulforhabdaceae</taxon>
        <taxon>Thermodesulforhabdus</taxon>
    </lineage>
</organism>
<dbReference type="InterPro" id="IPR052157">
    <property type="entry name" value="BCAA_transport_permease"/>
</dbReference>
<name>A0A1I4UQG1_9BACT</name>
<feature type="transmembrane region" description="Helical" evidence="9">
    <location>
        <begin position="189"/>
        <end position="211"/>
    </location>
</feature>